<keyword evidence="4" id="KW-0456">Lyase</keyword>
<dbReference type="EMBL" id="AM469228">
    <property type="protein sequence ID" value="CAN63785.1"/>
    <property type="molecule type" value="Genomic_DNA"/>
</dbReference>
<proteinExistence type="inferred from homology"/>
<protein>
    <recommendedName>
        <fullName evidence="3">4a-hydroxytetrahydrobiopterin dehydratase</fullName>
        <ecNumber evidence="3">4.2.1.96</ecNumber>
    </recommendedName>
    <alternativeName>
        <fullName evidence="5">4-alpha-hydroxy-tetrahydropterin dehydratase</fullName>
    </alternativeName>
</protein>
<dbReference type="CDD" id="cd00913">
    <property type="entry name" value="PCD_DCoH_subfamily_a"/>
    <property type="match status" value="1"/>
</dbReference>
<evidence type="ECO:0000256" key="3">
    <source>
        <dbReference type="ARBA" id="ARBA00013252"/>
    </source>
</evidence>
<dbReference type="SUPFAM" id="SSF55248">
    <property type="entry name" value="PCD-like"/>
    <property type="match status" value="1"/>
</dbReference>
<comment type="similarity">
    <text evidence="2">Belongs to the pterin-4-alpha-carbinolamine dehydratase family.</text>
</comment>
<comment type="catalytic activity">
    <reaction evidence="1">
        <text>(4aS,6R)-4a-hydroxy-L-erythro-5,6,7,8-tetrahydrobiopterin = (6R)-L-erythro-6,7-dihydrobiopterin + H2O</text>
        <dbReference type="Rhea" id="RHEA:11920"/>
        <dbReference type="ChEBI" id="CHEBI:15377"/>
        <dbReference type="ChEBI" id="CHEBI:15642"/>
        <dbReference type="ChEBI" id="CHEBI:43120"/>
        <dbReference type="EC" id="4.2.1.96"/>
    </reaction>
</comment>
<name>A5BSC3_VITVI</name>
<evidence type="ECO:0000256" key="4">
    <source>
        <dbReference type="ARBA" id="ARBA00023239"/>
    </source>
</evidence>
<dbReference type="GO" id="GO:0006729">
    <property type="term" value="P:tetrahydrobiopterin biosynthetic process"/>
    <property type="evidence" value="ECO:0007669"/>
    <property type="project" value="InterPro"/>
</dbReference>
<dbReference type="GO" id="GO:0008124">
    <property type="term" value="F:4-alpha-hydroxytetrahydrobiopterin dehydratase activity"/>
    <property type="evidence" value="ECO:0007669"/>
    <property type="project" value="UniProtKB-EC"/>
</dbReference>
<evidence type="ECO:0000313" key="6">
    <source>
        <dbReference type="EMBL" id="CAN63785.1"/>
    </source>
</evidence>
<evidence type="ECO:0000256" key="5">
    <source>
        <dbReference type="ARBA" id="ARBA00030497"/>
    </source>
</evidence>
<accession>A5BSC3</accession>
<dbReference type="ExpressionAtlas" id="A5BSC3">
    <property type="expression patterns" value="baseline and differential"/>
</dbReference>
<dbReference type="InterPro" id="IPR001533">
    <property type="entry name" value="Pterin_deHydtase"/>
</dbReference>
<dbReference type="Pfam" id="PF01329">
    <property type="entry name" value="Pterin_4a"/>
    <property type="match status" value="1"/>
</dbReference>
<reference evidence="6" key="1">
    <citation type="journal article" date="2007" name="PLoS ONE">
        <title>The first genome sequence of an elite grapevine cultivar (Pinot noir Vitis vinifera L.): coping with a highly heterozygous genome.</title>
        <authorList>
            <person name="Velasco R."/>
            <person name="Zharkikh A."/>
            <person name="Troggio M."/>
            <person name="Cartwright D.A."/>
            <person name="Cestaro A."/>
            <person name="Pruss D."/>
            <person name="Pindo M."/>
            <person name="FitzGerald L.M."/>
            <person name="Vezzulli S."/>
            <person name="Reid J."/>
            <person name="Malacarne G."/>
            <person name="Iliev D."/>
            <person name="Coppola G."/>
            <person name="Wardell B."/>
            <person name="Micheletti D."/>
            <person name="Macalma T."/>
            <person name="Facci M."/>
            <person name="Mitchell J.T."/>
            <person name="Perazzolli M."/>
            <person name="Eldredge G."/>
            <person name="Gatto P."/>
            <person name="Oyzerski R."/>
            <person name="Moretto M."/>
            <person name="Gutin N."/>
            <person name="Stefanini M."/>
            <person name="Chen Y."/>
            <person name="Segala C."/>
            <person name="Davenport C."/>
            <person name="Dematte L."/>
            <person name="Mraz A."/>
            <person name="Battilana J."/>
            <person name="Stormo K."/>
            <person name="Costa F."/>
            <person name="Tao Q."/>
            <person name="Si-Ammour A."/>
            <person name="Harkins T."/>
            <person name="Lackey A."/>
            <person name="Perbost C."/>
            <person name="Taillon B."/>
            <person name="Stella A."/>
            <person name="Solovyev V."/>
            <person name="Fawcett J.A."/>
            <person name="Sterck L."/>
            <person name="Vandepoele K."/>
            <person name="Grando S.M."/>
            <person name="Toppo S."/>
            <person name="Moser C."/>
            <person name="Lanchbury J."/>
            <person name="Bogden R."/>
            <person name="Skolnick M."/>
            <person name="Sgaramella V."/>
            <person name="Bhatnagar S.K."/>
            <person name="Fontana P."/>
            <person name="Gutin A."/>
            <person name="Van de Peer Y."/>
            <person name="Salamini F."/>
            <person name="Viola R."/>
        </authorList>
    </citation>
    <scope>NUCLEOTIDE SEQUENCE</scope>
</reference>
<evidence type="ECO:0000256" key="1">
    <source>
        <dbReference type="ARBA" id="ARBA00001554"/>
    </source>
</evidence>
<dbReference type="InterPro" id="IPR036428">
    <property type="entry name" value="PCD_sf"/>
</dbReference>
<sequence>MAMEARQIIVFDIFAGHCCLGCFQGDTLDDRLLVNLSIKKCVPCNSNDIRPMTEQAANELIPKVPGWNLVNETDTLKLNRSWKVKSFTKGLELFQAVADVAEAEGHHPDLHLVGWNNVKIEIWTHAVGGLTENDFILAAKINGLDLQRLLRRKAAT</sequence>
<dbReference type="Gene3D" id="3.30.1360.20">
    <property type="entry name" value="Transcriptional coactivator/pterin dehydratase"/>
    <property type="match status" value="1"/>
</dbReference>
<dbReference type="PANTHER" id="PTHR12599:SF0">
    <property type="entry name" value="PTERIN-4-ALPHA-CARBINOLAMINE DEHYDRATASE"/>
    <property type="match status" value="1"/>
</dbReference>
<dbReference type="AlphaFoldDB" id="A5BSC3"/>
<dbReference type="PANTHER" id="PTHR12599">
    <property type="entry name" value="PTERIN-4-ALPHA-CARBINOLAMINE DEHYDRATASE"/>
    <property type="match status" value="1"/>
</dbReference>
<evidence type="ECO:0000256" key="2">
    <source>
        <dbReference type="ARBA" id="ARBA00006472"/>
    </source>
</evidence>
<gene>
    <name evidence="6" type="ORF">VITISV_009254</name>
</gene>
<organism evidence="6">
    <name type="scientific">Vitis vinifera</name>
    <name type="common">Grape</name>
    <dbReference type="NCBI Taxonomy" id="29760"/>
    <lineage>
        <taxon>Eukaryota</taxon>
        <taxon>Viridiplantae</taxon>
        <taxon>Streptophyta</taxon>
        <taxon>Embryophyta</taxon>
        <taxon>Tracheophyta</taxon>
        <taxon>Spermatophyta</taxon>
        <taxon>Magnoliopsida</taxon>
        <taxon>eudicotyledons</taxon>
        <taxon>Gunneridae</taxon>
        <taxon>Pentapetalae</taxon>
        <taxon>rosids</taxon>
        <taxon>Vitales</taxon>
        <taxon>Vitaceae</taxon>
        <taxon>Viteae</taxon>
        <taxon>Vitis</taxon>
    </lineage>
</organism>
<dbReference type="EC" id="4.2.1.96" evidence="3"/>